<accession>A0ABN2CEU6</accession>
<name>A0ABN2CEU6_9ACTN</name>
<keyword evidence="3" id="KW-1185">Reference proteome</keyword>
<evidence type="ECO:0000313" key="2">
    <source>
        <dbReference type="EMBL" id="GAA1557427.1"/>
    </source>
</evidence>
<keyword evidence="1" id="KW-1133">Transmembrane helix</keyword>
<dbReference type="Proteomes" id="UP001500393">
    <property type="component" value="Unassembled WGS sequence"/>
</dbReference>
<dbReference type="RefSeq" id="WP_344209944.1">
    <property type="nucleotide sequence ID" value="NZ_BAAAOS010000007.1"/>
</dbReference>
<keyword evidence="1" id="KW-0812">Transmembrane</keyword>
<sequence length="95" mass="10260">MTWTEHPKARALAAAYVLGFLAWLVGVLWILSLQFTGGTGPQFVGGIILFAVGQALITAIAFTLRARFRDSFSQAWHHLSLGLGLPAAVKLLLAR</sequence>
<organism evidence="2 3">
    <name type="scientific">Kribbella sancticallisti</name>
    <dbReference type="NCBI Taxonomy" id="460087"/>
    <lineage>
        <taxon>Bacteria</taxon>
        <taxon>Bacillati</taxon>
        <taxon>Actinomycetota</taxon>
        <taxon>Actinomycetes</taxon>
        <taxon>Propionibacteriales</taxon>
        <taxon>Kribbellaceae</taxon>
        <taxon>Kribbella</taxon>
    </lineage>
</organism>
<comment type="caution">
    <text evidence="2">The sequence shown here is derived from an EMBL/GenBank/DDBJ whole genome shotgun (WGS) entry which is preliminary data.</text>
</comment>
<dbReference type="EMBL" id="BAAAOS010000007">
    <property type="protein sequence ID" value="GAA1557427.1"/>
    <property type="molecule type" value="Genomic_DNA"/>
</dbReference>
<evidence type="ECO:0000256" key="1">
    <source>
        <dbReference type="SAM" id="Phobius"/>
    </source>
</evidence>
<proteinExistence type="predicted"/>
<feature type="transmembrane region" description="Helical" evidence="1">
    <location>
        <begin position="43"/>
        <end position="64"/>
    </location>
</feature>
<evidence type="ECO:0000313" key="3">
    <source>
        <dbReference type="Proteomes" id="UP001500393"/>
    </source>
</evidence>
<reference evidence="2 3" key="1">
    <citation type="journal article" date="2019" name="Int. J. Syst. Evol. Microbiol.">
        <title>The Global Catalogue of Microorganisms (GCM) 10K type strain sequencing project: providing services to taxonomists for standard genome sequencing and annotation.</title>
        <authorList>
            <consortium name="The Broad Institute Genomics Platform"/>
            <consortium name="The Broad Institute Genome Sequencing Center for Infectious Disease"/>
            <person name="Wu L."/>
            <person name="Ma J."/>
        </authorList>
    </citation>
    <scope>NUCLEOTIDE SEQUENCE [LARGE SCALE GENOMIC DNA]</scope>
    <source>
        <strain evidence="2 3">JCM 14969</strain>
    </source>
</reference>
<keyword evidence="1" id="KW-0472">Membrane</keyword>
<protein>
    <submittedName>
        <fullName evidence="2">Uncharacterized protein</fullName>
    </submittedName>
</protein>
<gene>
    <name evidence="2" type="ORF">GCM10009789_08500</name>
</gene>
<feature type="transmembrane region" description="Helical" evidence="1">
    <location>
        <begin position="12"/>
        <end position="31"/>
    </location>
</feature>